<feature type="region of interest" description="Disordered" evidence="1">
    <location>
        <begin position="208"/>
        <end position="227"/>
    </location>
</feature>
<evidence type="ECO:0000313" key="3">
    <source>
        <dbReference type="Proteomes" id="UP001248067"/>
    </source>
</evidence>
<accession>A0ABU2EE84</accession>
<evidence type="ECO:0000256" key="1">
    <source>
        <dbReference type="SAM" id="MobiDB-lite"/>
    </source>
</evidence>
<comment type="caution">
    <text evidence="2">The sequence shown here is derived from an EMBL/GenBank/DDBJ whole genome shotgun (WGS) entry which is preliminary data.</text>
</comment>
<organism evidence="2 3">
    <name type="scientific">Burkholderia pseudomultivorans</name>
    <dbReference type="NCBI Taxonomy" id="1207504"/>
    <lineage>
        <taxon>Bacteria</taxon>
        <taxon>Pseudomonadati</taxon>
        <taxon>Pseudomonadota</taxon>
        <taxon>Betaproteobacteria</taxon>
        <taxon>Burkholderiales</taxon>
        <taxon>Burkholderiaceae</taxon>
        <taxon>Burkholderia</taxon>
        <taxon>Burkholderia cepacia complex</taxon>
    </lineage>
</organism>
<dbReference type="Proteomes" id="UP001248067">
    <property type="component" value="Unassembled WGS sequence"/>
</dbReference>
<feature type="region of interest" description="Disordered" evidence="1">
    <location>
        <begin position="129"/>
        <end position="165"/>
    </location>
</feature>
<feature type="region of interest" description="Disordered" evidence="1">
    <location>
        <begin position="35"/>
        <end position="55"/>
    </location>
</feature>
<name>A0ABU2EE84_9BURK</name>
<proteinExistence type="predicted"/>
<gene>
    <name evidence="2" type="ORF">FEQ00_06660</name>
</gene>
<keyword evidence="3" id="KW-1185">Reference proteome</keyword>
<feature type="region of interest" description="Disordered" evidence="1">
    <location>
        <begin position="93"/>
        <end position="114"/>
    </location>
</feature>
<protein>
    <submittedName>
        <fullName evidence="2">Uncharacterized protein</fullName>
    </submittedName>
</protein>
<evidence type="ECO:0000313" key="2">
    <source>
        <dbReference type="EMBL" id="MDR8758197.1"/>
    </source>
</evidence>
<sequence length="227" mass="24163">MRHWWTILRTAQHAPACGGRNGALRLDDPLAGQFSAQPDRPCGPPLSPRLRRGAPCGSIRARGARNMRGWSTTARACRGGCGQTVIVAWASPSGARQAEGKASRGAGGRLRNAGQRAGAVHTLAVWAAQPSTGGRGNDDSSSKTPLCGQRTAPPRPSRGGHDSRESFSAEHMLIQISYVPKSCRSLVRMACRTRGGLVVLGRNTDMRRHGVLRPKNAKPQPLRGRGA</sequence>
<dbReference type="EMBL" id="VJSY01000088">
    <property type="protein sequence ID" value="MDR8758197.1"/>
    <property type="molecule type" value="Genomic_DNA"/>
</dbReference>
<reference evidence="2 3" key="1">
    <citation type="submission" date="2019-06" db="EMBL/GenBank/DDBJ databases">
        <title>Evolution of Burkholderia multivorans in the lungs of Cystic Fibrosis patients.</title>
        <authorList>
            <person name="Moreira L.M."/>
        </authorList>
    </citation>
    <scope>NUCLEOTIDE SEQUENCE [LARGE SCALE GENOMIC DNA]</scope>
    <source>
        <strain evidence="2 3">VC13239</strain>
    </source>
</reference>